<evidence type="ECO:0000313" key="1">
    <source>
        <dbReference type="Ensembl" id="ENSPKIP00000038260.1"/>
    </source>
</evidence>
<dbReference type="Ensembl" id="ENSPKIT00000019250.1">
    <property type="protein sequence ID" value="ENSPKIP00000038260.1"/>
    <property type="gene ID" value="ENSPKIG00000016109.1"/>
</dbReference>
<keyword evidence="2" id="KW-1185">Reference proteome</keyword>
<dbReference type="AlphaFoldDB" id="A0A3B3T6H6"/>
<evidence type="ECO:0000313" key="2">
    <source>
        <dbReference type="Proteomes" id="UP000261540"/>
    </source>
</evidence>
<proteinExistence type="predicted"/>
<protein>
    <submittedName>
        <fullName evidence="1">Uncharacterized protein</fullName>
    </submittedName>
</protein>
<organism evidence="1 2">
    <name type="scientific">Paramormyrops kingsleyae</name>
    <dbReference type="NCBI Taxonomy" id="1676925"/>
    <lineage>
        <taxon>Eukaryota</taxon>
        <taxon>Metazoa</taxon>
        <taxon>Chordata</taxon>
        <taxon>Craniata</taxon>
        <taxon>Vertebrata</taxon>
        <taxon>Euteleostomi</taxon>
        <taxon>Actinopterygii</taxon>
        <taxon>Neopterygii</taxon>
        <taxon>Teleostei</taxon>
        <taxon>Osteoglossocephala</taxon>
        <taxon>Osteoglossomorpha</taxon>
        <taxon>Osteoglossiformes</taxon>
        <taxon>Mormyridae</taxon>
        <taxon>Paramormyrops</taxon>
    </lineage>
</organism>
<reference evidence="1" key="1">
    <citation type="submission" date="2025-08" db="UniProtKB">
        <authorList>
            <consortium name="Ensembl"/>
        </authorList>
    </citation>
    <scope>IDENTIFICATION</scope>
</reference>
<sequence>MSFTSRILIMTVVVPDFSGFPPSTAVSKRRNSPCFSLSKAFSNTSSGNLLPSLLVSTFRIKQSFGLKK</sequence>
<name>A0A3B3T6H6_9TELE</name>
<dbReference type="GeneTree" id="ENSGT01120000272592"/>
<reference evidence="1" key="2">
    <citation type="submission" date="2025-09" db="UniProtKB">
        <authorList>
            <consortium name="Ensembl"/>
        </authorList>
    </citation>
    <scope>IDENTIFICATION</scope>
</reference>
<dbReference type="Proteomes" id="UP000261540">
    <property type="component" value="Unplaced"/>
</dbReference>
<accession>A0A3B3T6H6</accession>